<keyword evidence="1" id="KW-0547">Nucleotide-binding</keyword>
<gene>
    <name evidence="4" type="ORF">FJZ47_25600</name>
</gene>
<evidence type="ECO:0000313" key="5">
    <source>
        <dbReference type="Proteomes" id="UP000712673"/>
    </source>
</evidence>
<evidence type="ECO:0000256" key="2">
    <source>
        <dbReference type="ARBA" id="ARBA00022840"/>
    </source>
</evidence>
<accession>A0A938B3D9</accession>
<dbReference type="Proteomes" id="UP000712673">
    <property type="component" value="Unassembled WGS sequence"/>
</dbReference>
<dbReference type="InterPro" id="IPR027417">
    <property type="entry name" value="P-loop_NTPase"/>
</dbReference>
<dbReference type="Gene3D" id="3.40.50.300">
    <property type="entry name" value="P-loop containing nucleotide triphosphate hydrolases"/>
    <property type="match status" value="1"/>
</dbReference>
<feature type="non-terminal residue" evidence="4">
    <location>
        <position position="1"/>
    </location>
</feature>
<keyword evidence="2" id="KW-0067">ATP-binding</keyword>
<sequence length="513" mass="56415">YRFIAPVTVAEASLPTLPTTEDASTERLTAPDASGLFVGREAELACLHQWRMTALQGRRQVGFVAGDPGIGKTTLVDTFTAHLATSPEAVRVGYGQCVDHYGIGEAYLPIVEALGRLCQRAGGDAFVALLRHYAPSWLAQMPTLLTPSERHSLEPLTSHVTQLSMIRELAEALEVLTKTQLLVLVFEDLHWSDPSTLAFLSYVARRREPARLLILGTYRPGDVLIQQHPLGRMLAELRLHQQCVDIRLDDLPEAVVATYLKQRFSTRRVPEALLHLLYQRCSGNPLFLVALVDALVHQGILHTHTLQLVGGLAAVRSMVPESVQQLIAQHVSQLSPQEQALLEAASVAGMTFCTAAVAAGVPLEAAEIETQLTTWVRQGRFVQAHGTETWPDGTVSARYVFHHALYHEVIARRISPGQCVHLHRVIGTCKEQAYTGQTALIAAELAAHFEVAQELHRAVLYRKQAAENALQRSAHDEAIAHLTQGLRVLGTLPETPARDQQELLLWVDLGSVH</sequence>
<evidence type="ECO:0000313" key="4">
    <source>
        <dbReference type="EMBL" id="MBM3227157.1"/>
    </source>
</evidence>
<reference evidence="4" key="1">
    <citation type="submission" date="2019-03" db="EMBL/GenBank/DDBJ databases">
        <title>Lake Tanganyika Metagenome-Assembled Genomes (MAGs).</title>
        <authorList>
            <person name="Tran P."/>
        </authorList>
    </citation>
    <scope>NUCLEOTIDE SEQUENCE</scope>
    <source>
        <strain evidence="4">K_DeepCast_65m_m2_066</strain>
    </source>
</reference>
<dbReference type="EMBL" id="VGLS01001224">
    <property type="protein sequence ID" value="MBM3227157.1"/>
    <property type="molecule type" value="Genomic_DNA"/>
</dbReference>
<evidence type="ECO:0000256" key="1">
    <source>
        <dbReference type="ARBA" id="ARBA00022741"/>
    </source>
</evidence>
<dbReference type="SUPFAM" id="SSF52540">
    <property type="entry name" value="P-loop containing nucleoside triphosphate hydrolases"/>
    <property type="match status" value="1"/>
</dbReference>
<dbReference type="PANTHER" id="PTHR16305:SF28">
    <property type="entry name" value="GUANYLATE CYCLASE DOMAIN-CONTAINING PROTEIN"/>
    <property type="match status" value="1"/>
</dbReference>
<feature type="domain" description="Orc1-like AAA ATPase" evidence="3">
    <location>
        <begin position="37"/>
        <end position="214"/>
    </location>
</feature>
<dbReference type="PANTHER" id="PTHR16305">
    <property type="entry name" value="TESTICULAR SOLUBLE ADENYLYL CYCLASE"/>
    <property type="match status" value="1"/>
</dbReference>
<proteinExistence type="predicted"/>
<organism evidence="4 5">
    <name type="scientific">Tectimicrobiota bacterium</name>
    <dbReference type="NCBI Taxonomy" id="2528274"/>
    <lineage>
        <taxon>Bacteria</taxon>
        <taxon>Pseudomonadati</taxon>
        <taxon>Nitrospinota/Tectimicrobiota group</taxon>
        <taxon>Candidatus Tectimicrobiota</taxon>
    </lineage>
</organism>
<dbReference type="GO" id="GO:0005737">
    <property type="term" value="C:cytoplasm"/>
    <property type="evidence" value="ECO:0007669"/>
    <property type="project" value="TreeGrafter"/>
</dbReference>
<dbReference type="GO" id="GO:0005524">
    <property type="term" value="F:ATP binding"/>
    <property type="evidence" value="ECO:0007669"/>
    <property type="project" value="UniProtKB-KW"/>
</dbReference>
<evidence type="ECO:0000259" key="3">
    <source>
        <dbReference type="Pfam" id="PF13191"/>
    </source>
</evidence>
<dbReference type="Pfam" id="PF13191">
    <property type="entry name" value="AAA_16"/>
    <property type="match status" value="1"/>
</dbReference>
<name>A0A938B3D9_UNCTE</name>
<dbReference type="AlphaFoldDB" id="A0A938B3D9"/>
<dbReference type="InterPro" id="IPR041664">
    <property type="entry name" value="AAA_16"/>
</dbReference>
<dbReference type="GO" id="GO:0004016">
    <property type="term" value="F:adenylate cyclase activity"/>
    <property type="evidence" value="ECO:0007669"/>
    <property type="project" value="TreeGrafter"/>
</dbReference>
<comment type="caution">
    <text evidence="4">The sequence shown here is derived from an EMBL/GenBank/DDBJ whole genome shotgun (WGS) entry which is preliminary data.</text>
</comment>
<protein>
    <recommendedName>
        <fullName evidence="3">Orc1-like AAA ATPase domain-containing protein</fullName>
    </recommendedName>
</protein>